<comment type="similarity">
    <text evidence="2">Belongs to the glycerophosphoryl diester phosphodiesterase family.</text>
</comment>
<evidence type="ECO:0000256" key="5">
    <source>
        <dbReference type="ARBA" id="ARBA00022989"/>
    </source>
</evidence>
<feature type="transmembrane region" description="Helical" evidence="8">
    <location>
        <begin position="33"/>
        <end position="57"/>
    </location>
</feature>
<dbReference type="KEGG" id="onl:100706815"/>
<evidence type="ECO:0000256" key="2">
    <source>
        <dbReference type="ARBA" id="ARBA00007277"/>
    </source>
</evidence>
<feature type="transmembrane region" description="Helical" evidence="8">
    <location>
        <begin position="153"/>
        <end position="171"/>
    </location>
</feature>
<dbReference type="Proteomes" id="UP000005207">
    <property type="component" value="Linkage group LG2"/>
</dbReference>
<keyword evidence="7" id="KW-0325">Glycoprotein</keyword>
<dbReference type="InterPro" id="IPR017946">
    <property type="entry name" value="PLC-like_Pdiesterase_TIM-brl"/>
</dbReference>
<dbReference type="GO" id="GO:0008889">
    <property type="term" value="F:glycerophosphodiester phosphodiesterase activity"/>
    <property type="evidence" value="ECO:0007669"/>
    <property type="project" value="TreeGrafter"/>
</dbReference>
<keyword evidence="11" id="KW-1185">Reference proteome</keyword>
<dbReference type="GeneTree" id="ENSGT00940000159625"/>
<evidence type="ECO:0000256" key="3">
    <source>
        <dbReference type="ARBA" id="ARBA00022692"/>
    </source>
</evidence>
<evidence type="ECO:0000256" key="8">
    <source>
        <dbReference type="SAM" id="Phobius"/>
    </source>
</evidence>
<keyword evidence="3 8" id="KW-0812">Transmembrane</keyword>
<reference evidence="10" key="3">
    <citation type="submission" date="2025-09" db="UniProtKB">
        <authorList>
            <consortium name="Ensembl"/>
        </authorList>
    </citation>
    <scope>IDENTIFICATION</scope>
</reference>
<proteinExistence type="inferred from homology"/>
<evidence type="ECO:0000256" key="7">
    <source>
        <dbReference type="ARBA" id="ARBA00023180"/>
    </source>
</evidence>
<dbReference type="eggNOG" id="KOG2258">
    <property type="taxonomic scope" value="Eukaryota"/>
</dbReference>
<name>I3J3P9_ORENI</name>
<feature type="transmembrane region" description="Helical" evidence="8">
    <location>
        <begin position="183"/>
        <end position="203"/>
    </location>
</feature>
<dbReference type="AlphaFoldDB" id="I3J3P9"/>
<gene>
    <name evidence="10" type="primary">GDPD2</name>
    <name evidence="10" type="synonym">gdpd2</name>
</gene>
<sequence>MLCQVCLCCLFFSRGFYSCRWTESKNQNRKGRWLSLLVVTLMSLLSLCWLYICLAISNDQQNVNEVLFSTLQKWANYFLVVVIISAVLASYCILLLLFALIQVALEEQLHLHWLHKIIFCFCVIFITALASGISTKGPEEWPTVLTLLQATAPFLQFGAVGALTLLSPFVFHRFHLAKTRSKMVIAGMFLAVSAAIFLCPLLIHSPCLIEVQELPEKPKLIGHRGAPMLAPENTMMSFNRSLECGVIAFETDVQLSKDREPFLMHDHRPDFLRRTTNVEEKFIGSSFNNSADLTFEQLQTLNAGEQFLKNDPYGTVSLLSEEEKETARKEIIPSLLELLKFAKQHNTSVIFDLKNKETEKNDTNDTVKTILESGIPQNLILWLPSEEREAVKKEAPGFIQVYENETDLEKNNGSHLNVKYSEIKMKNISDLRKRNITVNLYVVNERWLFSMLWCAGASSVTTNACHLLKEMERPDWVMPRSTYLITWILVDISSALVMMALFHWTKHNLRHNADGLSNDNELEGFLTA</sequence>
<dbReference type="OrthoDB" id="1058301at2759"/>
<reference evidence="10" key="2">
    <citation type="submission" date="2025-08" db="UniProtKB">
        <authorList>
            <consortium name="Ensembl"/>
        </authorList>
    </citation>
    <scope>IDENTIFICATION</scope>
</reference>
<dbReference type="GO" id="GO:0006629">
    <property type="term" value="P:lipid metabolic process"/>
    <property type="evidence" value="ECO:0007669"/>
    <property type="project" value="InterPro"/>
</dbReference>
<evidence type="ECO:0000259" key="9">
    <source>
        <dbReference type="PROSITE" id="PS51704"/>
    </source>
</evidence>
<dbReference type="STRING" id="8128.ENSONIP00000003489"/>
<feature type="transmembrane region" description="Helical" evidence="8">
    <location>
        <begin position="113"/>
        <end position="133"/>
    </location>
</feature>
<dbReference type="PROSITE" id="PS51704">
    <property type="entry name" value="GP_PDE"/>
    <property type="match status" value="1"/>
</dbReference>
<dbReference type="GO" id="GO:0005886">
    <property type="term" value="C:plasma membrane"/>
    <property type="evidence" value="ECO:0007669"/>
    <property type="project" value="TreeGrafter"/>
</dbReference>
<feature type="transmembrane region" description="Helical" evidence="8">
    <location>
        <begin position="483"/>
        <end position="502"/>
    </location>
</feature>
<organism evidence="10 11">
    <name type="scientific">Oreochromis niloticus</name>
    <name type="common">Nile tilapia</name>
    <name type="synonym">Tilapia nilotica</name>
    <dbReference type="NCBI Taxonomy" id="8128"/>
    <lineage>
        <taxon>Eukaryota</taxon>
        <taxon>Metazoa</taxon>
        <taxon>Chordata</taxon>
        <taxon>Craniata</taxon>
        <taxon>Vertebrata</taxon>
        <taxon>Euteleostomi</taxon>
        <taxon>Actinopterygii</taxon>
        <taxon>Neopterygii</taxon>
        <taxon>Teleostei</taxon>
        <taxon>Neoteleostei</taxon>
        <taxon>Acanthomorphata</taxon>
        <taxon>Ovalentaria</taxon>
        <taxon>Cichlomorphae</taxon>
        <taxon>Cichliformes</taxon>
        <taxon>Cichlidae</taxon>
        <taxon>African cichlids</taxon>
        <taxon>Pseudocrenilabrinae</taxon>
        <taxon>Oreochromini</taxon>
        <taxon>Oreochromis</taxon>
    </lineage>
</organism>
<evidence type="ECO:0000313" key="10">
    <source>
        <dbReference type="Ensembl" id="ENSONIP00000003489.2"/>
    </source>
</evidence>
<dbReference type="RefSeq" id="XP_003445215.1">
    <property type="nucleotide sequence ID" value="XM_003445167.5"/>
</dbReference>
<evidence type="ECO:0000256" key="4">
    <source>
        <dbReference type="ARBA" id="ARBA00022801"/>
    </source>
</evidence>
<keyword evidence="6 8" id="KW-0472">Membrane</keyword>
<evidence type="ECO:0000313" key="11">
    <source>
        <dbReference type="Proteomes" id="UP000005207"/>
    </source>
</evidence>
<keyword evidence="4" id="KW-0378">Hydrolase</keyword>
<dbReference type="GeneID" id="100706815"/>
<dbReference type="HOGENOM" id="CLU_024259_3_0_1"/>
<dbReference type="Pfam" id="PF03009">
    <property type="entry name" value="GDPD"/>
    <property type="match status" value="1"/>
</dbReference>
<comment type="subcellular location">
    <subcellularLocation>
        <location evidence="1">Membrane</location>
        <topology evidence="1">Multi-pass membrane protein</topology>
    </subcellularLocation>
</comment>
<reference evidence="11" key="1">
    <citation type="submission" date="2012-01" db="EMBL/GenBank/DDBJ databases">
        <title>The Genome Sequence of Oreochromis niloticus (Nile Tilapia).</title>
        <authorList>
            <consortium name="Broad Institute Genome Assembly Team"/>
            <consortium name="Broad Institute Sequencing Platform"/>
            <person name="Di Palma F."/>
            <person name="Johnson J."/>
            <person name="Lander E.S."/>
            <person name="Lindblad-Toh K."/>
        </authorList>
    </citation>
    <scope>NUCLEOTIDE SEQUENCE [LARGE SCALE GENOMIC DNA]</scope>
</reference>
<accession>I3J3P9</accession>
<dbReference type="PANTHER" id="PTHR23344:SF1">
    <property type="entry name" value="GLYCEROPHOSPHOINOSITOL INOSITOLPHOSPHODIESTERASE GDPD2"/>
    <property type="match status" value="1"/>
</dbReference>
<dbReference type="Ensembl" id="ENSONIT00000003490.2">
    <property type="protein sequence ID" value="ENSONIP00000003489.2"/>
    <property type="gene ID" value="ENSONIG00000002782.2"/>
</dbReference>
<keyword evidence="5 8" id="KW-1133">Transmembrane helix</keyword>
<dbReference type="CTD" id="54857"/>
<feature type="domain" description="GP-PDE" evidence="9">
    <location>
        <begin position="218"/>
        <end position="472"/>
    </location>
</feature>
<protein>
    <submittedName>
        <fullName evidence="10">Glycerophosphodiester phosphodiesterase domain containing 2</fullName>
    </submittedName>
</protein>
<dbReference type="SUPFAM" id="SSF51695">
    <property type="entry name" value="PLC-like phosphodiesterases"/>
    <property type="match status" value="1"/>
</dbReference>
<dbReference type="Gene3D" id="3.20.20.190">
    <property type="entry name" value="Phosphatidylinositol (PI) phosphodiesterase"/>
    <property type="match status" value="1"/>
</dbReference>
<dbReference type="InterPro" id="IPR030395">
    <property type="entry name" value="GP_PDE_dom"/>
</dbReference>
<dbReference type="OMA" id="DPPGCCS"/>
<evidence type="ECO:0000256" key="1">
    <source>
        <dbReference type="ARBA" id="ARBA00004141"/>
    </source>
</evidence>
<dbReference type="InParanoid" id="I3J3P9"/>
<feature type="transmembrane region" description="Helical" evidence="8">
    <location>
        <begin position="77"/>
        <end position="101"/>
    </location>
</feature>
<evidence type="ECO:0000256" key="6">
    <source>
        <dbReference type="ARBA" id="ARBA00023136"/>
    </source>
</evidence>
<dbReference type="PANTHER" id="PTHR23344">
    <property type="entry name" value="GLYCEROPHOSPHORYL DIESTER PHOSPHODIESTERASE"/>
    <property type="match status" value="1"/>
</dbReference>
<dbReference type="RefSeq" id="XP_019220493.1">
    <property type="nucleotide sequence ID" value="XM_019364948.2"/>
</dbReference>